<evidence type="ECO:0000313" key="4">
    <source>
        <dbReference type="Proteomes" id="UP000008370"/>
    </source>
</evidence>
<dbReference type="PANTHER" id="PTHR20858:SF17">
    <property type="entry name" value="HYDROXYMETHYLPYRIMIDINE_PHOSPHOMETHYLPYRIMIDINE KINASE THI20-RELATED"/>
    <property type="match status" value="1"/>
</dbReference>
<evidence type="ECO:0000259" key="1">
    <source>
        <dbReference type="Pfam" id="PF03070"/>
    </source>
</evidence>
<dbReference type="Gene3D" id="3.40.1190.20">
    <property type="match status" value="1"/>
</dbReference>
<dbReference type="GO" id="GO:0050334">
    <property type="term" value="F:thiaminase activity"/>
    <property type="evidence" value="ECO:0007669"/>
    <property type="project" value="InterPro"/>
</dbReference>
<dbReference type="InterPro" id="IPR004399">
    <property type="entry name" value="HMP/HMP-P_kinase_dom"/>
</dbReference>
<evidence type="ECO:0000313" key="3">
    <source>
        <dbReference type="EMBL" id="EKM56098.1"/>
    </source>
</evidence>
<dbReference type="GeneID" id="18912863"/>
<feature type="domain" description="Thiaminase-2/PQQC" evidence="1">
    <location>
        <begin position="339"/>
        <end position="552"/>
    </location>
</feature>
<feature type="domain" description="Pyridoxamine kinase/Phosphomethylpyrimidine kinase" evidence="2">
    <location>
        <begin position="234"/>
        <end position="311"/>
    </location>
</feature>
<dbReference type="EMBL" id="JH930472">
    <property type="protein sequence ID" value="EKM56098.1"/>
    <property type="molecule type" value="Genomic_DNA"/>
</dbReference>
<dbReference type="CDD" id="cd19367">
    <property type="entry name" value="TenA_C_ScTHI20-like"/>
    <property type="match status" value="1"/>
</dbReference>
<evidence type="ECO:0008006" key="5">
    <source>
        <dbReference type="Google" id="ProtNLM"/>
    </source>
</evidence>
<dbReference type="GO" id="GO:0005829">
    <property type="term" value="C:cytosol"/>
    <property type="evidence" value="ECO:0007669"/>
    <property type="project" value="TreeGrafter"/>
</dbReference>
<dbReference type="RefSeq" id="XP_007396398.1">
    <property type="nucleotide sequence ID" value="XM_007396336.1"/>
</dbReference>
<feature type="domain" description="Pyridoxamine kinase/Phosphomethylpyrimidine kinase" evidence="2">
    <location>
        <begin position="18"/>
        <end position="209"/>
    </location>
</feature>
<dbReference type="OrthoDB" id="10028886at2759"/>
<dbReference type="GO" id="GO:0009228">
    <property type="term" value="P:thiamine biosynthetic process"/>
    <property type="evidence" value="ECO:0007669"/>
    <property type="project" value="InterPro"/>
</dbReference>
<dbReference type="CDD" id="cd01169">
    <property type="entry name" value="HMPP_kinase"/>
    <property type="match status" value="1"/>
</dbReference>
<dbReference type="Proteomes" id="UP000008370">
    <property type="component" value="Unassembled WGS sequence"/>
</dbReference>
<gene>
    <name evidence="3" type="ORF">PHACADRAFT_209595</name>
</gene>
<organism evidence="3 4">
    <name type="scientific">Phanerochaete carnosa (strain HHB-10118-sp)</name>
    <name type="common">White-rot fungus</name>
    <name type="synonym">Peniophora carnosa</name>
    <dbReference type="NCBI Taxonomy" id="650164"/>
    <lineage>
        <taxon>Eukaryota</taxon>
        <taxon>Fungi</taxon>
        <taxon>Dikarya</taxon>
        <taxon>Basidiomycota</taxon>
        <taxon>Agaricomycotina</taxon>
        <taxon>Agaricomycetes</taxon>
        <taxon>Polyporales</taxon>
        <taxon>Phanerochaetaceae</taxon>
        <taxon>Phanerochaete</taxon>
    </lineage>
</organism>
<dbReference type="KEGG" id="pco:PHACADRAFT_209595"/>
<dbReference type="AlphaFoldDB" id="K5VWZ9"/>
<dbReference type="PANTHER" id="PTHR20858">
    <property type="entry name" value="PHOSPHOMETHYLPYRIMIDINE KINASE"/>
    <property type="match status" value="1"/>
</dbReference>
<protein>
    <recommendedName>
        <fullName evidence="5">Pyridoxamine kinase/Phosphomethylpyrimidine kinase domain-containing protein</fullName>
    </recommendedName>
</protein>
<dbReference type="GO" id="GO:0008902">
    <property type="term" value="F:hydroxymethylpyrimidine kinase activity"/>
    <property type="evidence" value="ECO:0007669"/>
    <property type="project" value="TreeGrafter"/>
</dbReference>
<sequence>MSHTTVKQPAVLTIAGSDSSGGAGIQADLKTFTAHLCYGTSVIVALTAQNTTGVQAVHALPPEFVEQQLRSVLDDVEIKAMKTGMLFDAKSIRAVVRILEAHYDGRPLPLLVCDPVCVSTSGHTLLQADAVEVLIEELLPLTFLVTPNKSEAELMLSHRGLPSSIESLEDILRASSDLLKLGPQAALLKGGHLTVSMDDVERVSRSRQKIRVVRDILFEENMEILQVAEKDLASKEIVVDVLHTASGTTLFIRPRVDSTSTHGTGCTLSAALVCALARGETVETATRNATVFTHLGIETAQPIGEGYGPLNHIHSLTVRSIPQSTSSNPHPFTRLLIQSTSEIWKEYVEHEFVKKLARGTLPRESFLHFIKQDYLYLRYYARAYALLAAKSSTFAAIKTATDTIMNVINEVATHKSFCAKWGISEEELSATPESPATTAYGAYLLDIGLQGDTSKLIVACAACLLGYGEVGLWLKKEAERPSSWVVLEGNPYKQWMYEYGGADYQQAVRVGIETIEAMAQEDPPSPVRFEEWKGIWERCTRLEKGFWDMAMNLA</sequence>
<evidence type="ECO:0000259" key="2">
    <source>
        <dbReference type="Pfam" id="PF08543"/>
    </source>
</evidence>
<dbReference type="HOGENOM" id="CLU_020520_2_1_1"/>
<dbReference type="InterPro" id="IPR027574">
    <property type="entry name" value="Thiaminase_II"/>
</dbReference>
<dbReference type="InterPro" id="IPR029056">
    <property type="entry name" value="Ribokinase-like"/>
</dbReference>
<dbReference type="FunCoup" id="K5VWZ9">
    <property type="interactions" value="236"/>
</dbReference>
<keyword evidence="4" id="KW-1185">Reference proteome</keyword>
<reference evidence="3 4" key="1">
    <citation type="journal article" date="2012" name="BMC Genomics">
        <title>Comparative genomics of the white-rot fungi, Phanerochaete carnosa and P. chrysosporium, to elucidate the genetic basis of the distinct wood types they colonize.</title>
        <authorList>
            <person name="Suzuki H."/>
            <person name="MacDonald J."/>
            <person name="Syed K."/>
            <person name="Salamov A."/>
            <person name="Hori C."/>
            <person name="Aerts A."/>
            <person name="Henrissat B."/>
            <person name="Wiebenga A."/>
            <person name="vanKuyk P.A."/>
            <person name="Barry K."/>
            <person name="Lindquist E."/>
            <person name="LaButti K."/>
            <person name="Lapidus A."/>
            <person name="Lucas S."/>
            <person name="Coutinho P."/>
            <person name="Gong Y."/>
            <person name="Samejima M."/>
            <person name="Mahadevan R."/>
            <person name="Abou-Zaid M."/>
            <person name="de Vries R.P."/>
            <person name="Igarashi K."/>
            <person name="Yadav J.S."/>
            <person name="Grigoriev I.V."/>
            <person name="Master E.R."/>
        </authorList>
    </citation>
    <scope>NUCLEOTIDE SEQUENCE [LARGE SCALE GENOMIC DNA]</scope>
    <source>
        <strain evidence="3 4">HHB-10118-sp</strain>
    </source>
</reference>
<dbReference type="InterPro" id="IPR016084">
    <property type="entry name" value="Haem_Oase-like_multi-hlx"/>
</dbReference>
<dbReference type="SUPFAM" id="SSF53613">
    <property type="entry name" value="Ribokinase-like"/>
    <property type="match status" value="1"/>
</dbReference>
<dbReference type="Pfam" id="PF08543">
    <property type="entry name" value="Phos_pyr_kin"/>
    <property type="match status" value="2"/>
</dbReference>
<dbReference type="InterPro" id="IPR013749">
    <property type="entry name" value="PM/HMP-P_kinase-1"/>
</dbReference>
<dbReference type="GO" id="GO:0008972">
    <property type="term" value="F:phosphomethylpyrimidine kinase activity"/>
    <property type="evidence" value="ECO:0007669"/>
    <property type="project" value="InterPro"/>
</dbReference>
<dbReference type="Pfam" id="PF03070">
    <property type="entry name" value="TENA_THI-4"/>
    <property type="match status" value="1"/>
</dbReference>
<dbReference type="SUPFAM" id="SSF48613">
    <property type="entry name" value="Heme oxygenase-like"/>
    <property type="match status" value="1"/>
</dbReference>
<name>K5VWZ9_PHACS</name>
<accession>K5VWZ9</accession>
<dbReference type="STRING" id="650164.K5VWZ9"/>
<dbReference type="InterPro" id="IPR004305">
    <property type="entry name" value="Thiaminase-2/PQQC"/>
</dbReference>
<dbReference type="InParanoid" id="K5VWZ9"/>
<dbReference type="NCBIfam" id="TIGR00097">
    <property type="entry name" value="HMP-P_kinase"/>
    <property type="match status" value="1"/>
</dbReference>
<proteinExistence type="predicted"/>
<dbReference type="Gene3D" id="1.20.910.10">
    <property type="entry name" value="Heme oxygenase-like"/>
    <property type="match status" value="1"/>
</dbReference>
<dbReference type="NCBIfam" id="TIGR04306">
    <property type="entry name" value="salvage_TenA"/>
    <property type="match status" value="1"/>
</dbReference>